<dbReference type="OrthoDB" id="2131701at2759"/>
<dbReference type="InterPro" id="IPR000772">
    <property type="entry name" value="Ricin_B_lectin"/>
</dbReference>
<reference evidence="2 3" key="1">
    <citation type="submission" date="2014-04" db="EMBL/GenBank/DDBJ databases">
        <authorList>
            <consortium name="DOE Joint Genome Institute"/>
            <person name="Kuo A."/>
            <person name="Kohler A."/>
            <person name="Nagy L.G."/>
            <person name="Floudas D."/>
            <person name="Copeland A."/>
            <person name="Barry K.W."/>
            <person name="Cichocki N."/>
            <person name="Veneault-Fourrey C."/>
            <person name="LaButti K."/>
            <person name="Lindquist E.A."/>
            <person name="Lipzen A."/>
            <person name="Lundell T."/>
            <person name="Morin E."/>
            <person name="Murat C."/>
            <person name="Sun H."/>
            <person name="Tunlid A."/>
            <person name="Henrissat B."/>
            <person name="Grigoriev I.V."/>
            <person name="Hibbett D.S."/>
            <person name="Martin F."/>
            <person name="Nordberg H.P."/>
            <person name="Cantor M.N."/>
            <person name="Hua S.X."/>
        </authorList>
    </citation>
    <scope>NUCLEOTIDE SEQUENCE [LARGE SCALE GENOMIC DNA]</scope>
    <source>
        <strain evidence="2 3">LaAM-08-1</strain>
    </source>
</reference>
<protein>
    <submittedName>
        <fullName evidence="2">Carbohydrate-binding module family 13 protein</fullName>
    </submittedName>
</protein>
<dbReference type="AlphaFoldDB" id="A0A0C9X6K4"/>
<dbReference type="EMBL" id="KN838706">
    <property type="protein sequence ID" value="KIJ96933.1"/>
    <property type="molecule type" value="Genomic_DNA"/>
</dbReference>
<dbReference type="SUPFAM" id="SSF50370">
    <property type="entry name" value="Ricin B-like lectins"/>
    <property type="match status" value="1"/>
</dbReference>
<name>A0A0C9X6K4_9AGAR</name>
<reference evidence="3" key="2">
    <citation type="submission" date="2015-01" db="EMBL/GenBank/DDBJ databases">
        <title>Evolutionary Origins and Diversification of the Mycorrhizal Mutualists.</title>
        <authorList>
            <consortium name="DOE Joint Genome Institute"/>
            <consortium name="Mycorrhizal Genomics Consortium"/>
            <person name="Kohler A."/>
            <person name="Kuo A."/>
            <person name="Nagy L.G."/>
            <person name="Floudas D."/>
            <person name="Copeland A."/>
            <person name="Barry K.W."/>
            <person name="Cichocki N."/>
            <person name="Veneault-Fourrey C."/>
            <person name="LaButti K."/>
            <person name="Lindquist E.A."/>
            <person name="Lipzen A."/>
            <person name="Lundell T."/>
            <person name="Morin E."/>
            <person name="Murat C."/>
            <person name="Riley R."/>
            <person name="Ohm R."/>
            <person name="Sun H."/>
            <person name="Tunlid A."/>
            <person name="Henrissat B."/>
            <person name="Grigoriev I.V."/>
            <person name="Hibbett D.S."/>
            <person name="Martin F."/>
        </authorList>
    </citation>
    <scope>NUCLEOTIDE SEQUENCE [LARGE SCALE GENOMIC DNA]</scope>
    <source>
        <strain evidence="3">LaAM-08-1</strain>
    </source>
</reference>
<dbReference type="Proteomes" id="UP000054477">
    <property type="component" value="Unassembled WGS sequence"/>
</dbReference>
<gene>
    <name evidence="2" type="ORF">K443DRAFT_124241</name>
</gene>
<organism evidence="2 3">
    <name type="scientific">Laccaria amethystina LaAM-08-1</name>
    <dbReference type="NCBI Taxonomy" id="1095629"/>
    <lineage>
        <taxon>Eukaryota</taxon>
        <taxon>Fungi</taxon>
        <taxon>Dikarya</taxon>
        <taxon>Basidiomycota</taxon>
        <taxon>Agaricomycotina</taxon>
        <taxon>Agaricomycetes</taxon>
        <taxon>Agaricomycetidae</taxon>
        <taxon>Agaricales</taxon>
        <taxon>Agaricineae</taxon>
        <taxon>Hydnangiaceae</taxon>
        <taxon>Laccaria</taxon>
    </lineage>
</organism>
<feature type="domain" description="Ricin B lectin" evidence="1">
    <location>
        <begin position="188"/>
        <end position="267"/>
    </location>
</feature>
<keyword evidence="3" id="KW-1185">Reference proteome</keyword>
<evidence type="ECO:0000313" key="3">
    <source>
        <dbReference type="Proteomes" id="UP000054477"/>
    </source>
</evidence>
<accession>A0A0C9X6K4</accession>
<evidence type="ECO:0000313" key="2">
    <source>
        <dbReference type="EMBL" id="KIJ96933.1"/>
    </source>
</evidence>
<sequence length="328" mass="35853">MPLHDNHTYVLRNELTHTVLDLTGNPERRLFGTPTLSPLPASIMGWKWHGHDNQKAGDGALSVAIHADVCLLSGGPFKMAMTAGCSGVSKSMMISRASFLPSLKMHSPIKITALSEAYSHYDCRILYDDRAVSLVTGEKVHKIEARDVLFDLHADGPPIALQPWAENSAQIWLFHDLTDEFPTTGIWNPLTNGTYKIVNSKTGTVLDIEEYPGNPVHALASKGGNHHRWIVTLEGGSRTKYSFKSSANNNLFLAPETGDLGNGTALIGGTEKFFLVRKVPGTQLYKIFWGNSQLAVNIAVVDGEPDSAHGAVVSLQAAEAQTWYFVKY</sequence>
<dbReference type="Gene3D" id="2.80.10.50">
    <property type="match status" value="1"/>
</dbReference>
<proteinExistence type="predicted"/>
<evidence type="ECO:0000259" key="1">
    <source>
        <dbReference type="Pfam" id="PF14200"/>
    </source>
</evidence>
<dbReference type="HOGENOM" id="CLU_073376_0_0_1"/>
<dbReference type="InterPro" id="IPR035992">
    <property type="entry name" value="Ricin_B-like_lectins"/>
</dbReference>
<dbReference type="Pfam" id="PF14200">
    <property type="entry name" value="RicinB_lectin_2"/>
    <property type="match status" value="1"/>
</dbReference>